<dbReference type="AlphaFoldDB" id="A0AAJ3FWB8"/>
<evidence type="ECO:0000313" key="2">
    <source>
        <dbReference type="Proteomes" id="UP000562723"/>
    </source>
</evidence>
<evidence type="ECO:0000313" key="1">
    <source>
        <dbReference type="EMBL" id="NUT81771.1"/>
    </source>
</evidence>
<gene>
    <name evidence="1" type="ORF">HNO85_12540</name>
</gene>
<name>A0AAJ3FWB8_9PSED</name>
<comment type="caution">
    <text evidence="1">The sequence shown here is derived from an EMBL/GenBank/DDBJ whole genome shotgun (WGS) entry which is preliminary data.</text>
</comment>
<sequence length="150" mass="16542">MGLNDQMVVEETVNVTYALKIFCNQLLDGLKKSFDTPGAQSKFSVEFLFEEGLESQIKSPLGNARGSLDVQIFGEDIIGRYVFEKSVISELGQEAWIPVWALKIDKYGAVLLGDEGTVEIDAQAINHRGTAITAVARSLLYRIGITPKFK</sequence>
<dbReference type="EMBL" id="JABFMS010000018">
    <property type="protein sequence ID" value="NUT81771.1"/>
    <property type="molecule type" value="Genomic_DNA"/>
</dbReference>
<dbReference type="Proteomes" id="UP000562723">
    <property type="component" value="Unassembled WGS sequence"/>
</dbReference>
<reference evidence="1 2" key="1">
    <citation type="journal article" date="2020" name="Front. Plant Sci.">
        <title>Isolation of Rhizosphere Bacteria That Improve Quality and Water Stress Tolerance in Greenhouse Ornamentals.</title>
        <authorList>
            <person name="Nordstedt N.P."/>
            <person name="Jones M.L."/>
        </authorList>
    </citation>
    <scope>NUCLEOTIDE SEQUENCE [LARGE SCALE GENOMIC DNA]</scope>
    <source>
        <strain evidence="1 2">C2F7</strain>
    </source>
</reference>
<dbReference type="RefSeq" id="WP_175360254.1">
    <property type="nucleotide sequence ID" value="NZ_JABFMS010000018.1"/>
</dbReference>
<organism evidence="1 2">
    <name type="scientific">Pseudomonas brassicacearum</name>
    <dbReference type="NCBI Taxonomy" id="930166"/>
    <lineage>
        <taxon>Bacteria</taxon>
        <taxon>Pseudomonadati</taxon>
        <taxon>Pseudomonadota</taxon>
        <taxon>Gammaproteobacteria</taxon>
        <taxon>Pseudomonadales</taxon>
        <taxon>Pseudomonadaceae</taxon>
        <taxon>Pseudomonas</taxon>
    </lineage>
</organism>
<accession>A0AAJ3FWB8</accession>
<protein>
    <submittedName>
        <fullName evidence="1">Uncharacterized protein</fullName>
    </submittedName>
</protein>
<proteinExistence type="predicted"/>